<dbReference type="AlphaFoldDB" id="M3B0I3"/>
<reference evidence="1 2" key="1">
    <citation type="journal article" date="2012" name="PLoS Pathog.">
        <title>Diverse lifestyles and strategies of plant pathogenesis encoded in the genomes of eighteen Dothideomycetes fungi.</title>
        <authorList>
            <person name="Ohm R.A."/>
            <person name="Feau N."/>
            <person name="Henrissat B."/>
            <person name="Schoch C.L."/>
            <person name="Horwitz B.A."/>
            <person name="Barry K.W."/>
            <person name="Condon B.J."/>
            <person name="Copeland A.C."/>
            <person name="Dhillon B."/>
            <person name="Glaser F."/>
            <person name="Hesse C.N."/>
            <person name="Kosti I."/>
            <person name="LaButti K."/>
            <person name="Lindquist E.A."/>
            <person name="Lucas S."/>
            <person name="Salamov A.A."/>
            <person name="Bradshaw R.E."/>
            <person name="Ciuffetti L."/>
            <person name="Hamelin R.C."/>
            <person name="Kema G.H.J."/>
            <person name="Lawrence C."/>
            <person name="Scott J.A."/>
            <person name="Spatafora J.W."/>
            <person name="Turgeon B.G."/>
            <person name="de Wit P.J.G.M."/>
            <person name="Zhong S."/>
            <person name="Goodwin S.B."/>
            <person name="Grigoriev I.V."/>
        </authorList>
    </citation>
    <scope>NUCLEOTIDE SEQUENCE [LARGE SCALE GENOMIC DNA]</scope>
    <source>
        <strain evidence="1 2">SO2202</strain>
    </source>
</reference>
<evidence type="ECO:0000313" key="1">
    <source>
        <dbReference type="EMBL" id="EMF13297.1"/>
    </source>
</evidence>
<dbReference type="GeneID" id="27898385"/>
<organism evidence="1 2">
    <name type="scientific">Sphaerulina musiva (strain SO2202)</name>
    <name type="common">Poplar stem canker fungus</name>
    <name type="synonym">Septoria musiva</name>
    <dbReference type="NCBI Taxonomy" id="692275"/>
    <lineage>
        <taxon>Eukaryota</taxon>
        <taxon>Fungi</taxon>
        <taxon>Dikarya</taxon>
        <taxon>Ascomycota</taxon>
        <taxon>Pezizomycotina</taxon>
        <taxon>Dothideomycetes</taxon>
        <taxon>Dothideomycetidae</taxon>
        <taxon>Mycosphaerellales</taxon>
        <taxon>Mycosphaerellaceae</taxon>
        <taxon>Sphaerulina</taxon>
    </lineage>
</organism>
<accession>M3B0I3</accession>
<dbReference type="Proteomes" id="UP000016931">
    <property type="component" value="Unassembled WGS sequence"/>
</dbReference>
<dbReference type="RefSeq" id="XP_016761418.1">
    <property type="nucleotide sequence ID" value="XM_016901248.1"/>
</dbReference>
<gene>
    <name evidence="1" type="ORF">SEPMUDRAFT_116349</name>
</gene>
<name>M3B0I3_SPHMS</name>
<dbReference type="EMBL" id="KB456263">
    <property type="protein sequence ID" value="EMF13297.1"/>
    <property type="molecule type" value="Genomic_DNA"/>
</dbReference>
<sequence>MRMQSLLLGDVMMLSTLTDDAAESPLEGARSQLVMSGRVWFRAHSSWRKARRRVGYFEHYRRAIGGIQKQKVYKMSFRWLQAIADPIALITRNIILSRQCVIEMVGTGTFMYIQWGLVASGQNE</sequence>
<protein>
    <submittedName>
        <fullName evidence="1">Uncharacterized protein</fullName>
    </submittedName>
</protein>
<keyword evidence="2" id="KW-1185">Reference proteome</keyword>
<proteinExistence type="predicted"/>
<dbReference type="HOGENOM" id="CLU_2005351_0_0_1"/>
<evidence type="ECO:0000313" key="2">
    <source>
        <dbReference type="Proteomes" id="UP000016931"/>
    </source>
</evidence>